<evidence type="ECO:0000256" key="3">
    <source>
        <dbReference type="ARBA" id="ARBA00022576"/>
    </source>
</evidence>
<comment type="similarity">
    <text evidence="2">Belongs to the class-I pyridoxal-phosphate-dependent aminotransferase family.</text>
</comment>
<dbReference type="FunFam" id="3.40.640.10:FF:000033">
    <property type="entry name" value="Aspartate aminotransferase"/>
    <property type="match status" value="1"/>
</dbReference>
<organism evidence="7 8">
    <name type="scientific">Bordetella holmesii CDC-H585-BH</name>
    <dbReference type="NCBI Taxonomy" id="1331206"/>
    <lineage>
        <taxon>Bacteria</taxon>
        <taxon>Pseudomonadati</taxon>
        <taxon>Pseudomonadota</taxon>
        <taxon>Betaproteobacteria</taxon>
        <taxon>Burkholderiales</taxon>
        <taxon>Alcaligenaceae</taxon>
        <taxon>Bordetella</taxon>
    </lineage>
</organism>
<dbReference type="PATRIC" id="fig|1331206.3.peg.1315"/>
<evidence type="ECO:0000313" key="8">
    <source>
        <dbReference type="Proteomes" id="UP000026682"/>
    </source>
</evidence>
<keyword evidence="5" id="KW-0663">Pyridoxal phosphate</keyword>
<dbReference type="SUPFAM" id="SSF53383">
    <property type="entry name" value="PLP-dependent transferases"/>
    <property type="match status" value="1"/>
</dbReference>
<dbReference type="NCBIfam" id="NF009079">
    <property type="entry name" value="PRK12414.1"/>
    <property type="match status" value="1"/>
</dbReference>
<dbReference type="CDD" id="cd00609">
    <property type="entry name" value="AAT_like"/>
    <property type="match status" value="1"/>
</dbReference>
<comment type="caution">
    <text evidence="7">The sequence shown here is derived from an EMBL/GenBank/DDBJ whole genome shotgun (WGS) entry which is preliminary data.</text>
</comment>
<evidence type="ECO:0000259" key="6">
    <source>
        <dbReference type="Pfam" id="PF00155"/>
    </source>
</evidence>
<dbReference type="NCBIfam" id="NF006569">
    <property type="entry name" value="PRK09082.1"/>
    <property type="match status" value="1"/>
</dbReference>
<reference evidence="7 8" key="1">
    <citation type="submission" date="2014-03" db="EMBL/GenBank/DDBJ databases">
        <title>Genome sequence of Bordetella holmseii.</title>
        <authorList>
            <person name="Harvill E."/>
            <person name="Goodfield L.L."/>
            <person name="Ivanov Y."/>
            <person name="Meyer J.A."/>
            <person name="Newth C."/>
            <person name="Cassiday P."/>
            <person name="Tondella M.L."/>
            <person name="Liao P."/>
            <person name="Zimmerman J."/>
            <person name="Meert K."/>
            <person name="Wessel D."/>
            <person name="Berger J."/>
            <person name="Dean J.M."/>
            <person name="Holubkov R."/>
            <person name="Burr J."/>
            <person name="Liu T."/>
            <person name="Brinkac L.M."/>
            <person name="Sanka R."/>
            <person name="Kim M."/>
            <person name="Losada L."/>
        </authorList>
    </citation>
    <scope>NUCLEOTIDE SEQUENCE [LARGE SCALE GENOMIC DNA]</scope>
    <source>
        <strain evidence="7 8">CDC-H585-BH</strain>
    </source>
</reference>
<dbReference type="PANTHER" id="PTHR43807">
    <property type="entry name" value="FI04487P"/>
    <property type="match status" value="1"/>
</dbReference>
<dbReference type="Gene3D" id="3.90.1150.10">
    <property type="entry name" value="Aspartate Aminotransferase, domain 1"/>
    <property type="match status" value="1"/>
</dbReference>
<dbReference type="Proteomes" id="UP000026682">
    <property type="component" value="Unassembled WGS sequence"/>
</dbReference>
<feature type="domain" description="Aminotransferase class I/classII large" evidence="6">
    <location>
        <begin position="83"/>
        <end position="442"/>
    </location>
</feature>
<protein>
    <submittedName>
        <fullName evidence="7">Putative methionine aminotransferase</fullName>
    </submittedName>
</protein>
<gene>
    <name evidence="7" type="ORF">L497_3049</name>
</gene>
<keyword evidence="3 7" id="KW-0032">Aminotransferase</keyword>
<dbReference type="AlphaFoldDB" id="A0A158M5Q6"/>
<dbReference type="InterPro" id="IPR051326">
    <property type="entry name" value="Kynurenine-oxoglutarate_AT"/>
</dbReference>
<dbReference type="InterPro" id="IPR015424">
    <property type="entry name" value="PyrdxlP-dep_Trfase"/>
</dbReference>
<dbReference type="EMBL" id="JFZZ01000049">
    <property type="protein sequence ID" value="KAK95764.1"/>
    <property type="molecule type" value="Genomic_DNA"/>
</dbReference>
<dbReference type="InterPro" id="IPR015421">
    <property type="entry name" value="PyrdxlP-dep_Trfase_major"/>
</dbReference>
<dbReference type="InterPro" id="IPR015422">
    <property type="entry name" value="PyrdxlP-dep_Trfase_small"/>
</dbReference>
<evidence type="ECO:0000256" key="2">
    <source>
        <dbReference type="ARBA" id="ARBA00007441"/>
    </source>
</evidence>
<sequence>MWLFSLVSQAKQYQTIGMFQHFAGLSSGIWSCPHDGYRFWDTYAQLQPFTQLPTLHAMIRSKLPDVGTTIFTIMSRLAIDHQAINLGQGFPDFDPDPRLLDLVTRAMAQGHNQYPYMPGVAPLRAAIADKVAALYEHRYDPETEITVTSGATEALMATVLAAVGSGDEVIVIEPCYDSYLPAIRLAGGTAVPVPMRAPTLNDPHYRIDWQRVRDAITPRSRLLMLNFPHNPTGAILDDSDLDALEAIVRDTGILLLADEVYEHIVFDGKPHASIARRPLLAEHAFVISSFGKTYHATGWKIGYCCAPRQLSAELRKVHQFMVFTVSSPMQFALAEFMADPKPYLELPAFYESKRKRLAEGLAGTRFKALPSPGTFFMLADYSEISRQNEADFARSLTVDYGVTVIPVSAFYRNPDAPESNHGLVRFCFAKKDTTLDAAIERLSQV</sequence>
<name>A0A158M5Q6_9BORD</name>
<dbReference type="GO" id="GO:0005737">
    <property type="term" value="C:cytoplasm"/>
    <property type="evidence" value="ECO:0007669"/>
    <property type="project" value="TreeGrafter"/>
</dbReference>
<dbReference type="STRING" id="35814.BBB42_18015"/>
<dbReference type="GO" id="GO:0030170">
    <property type="term" value="F:pyridoxal phosphate binding"/>
    <property type="evidence" value="ECO:0007669"/>
    <property type="project" value="InterPro"/>
</dbReference>
<dbReference type="Pfam" id="PF00155">
    <property type="entry name" value="Aminotran_1_2"/>
    <property type="match status" value="1"/>
</dbReference>
<dbReference type="InterPro" id="IPR004839">
    <property type="entry name" value="Aminotransferase_I/II_large"/>
</dbReference>
<evidence type="ECO:0000256" key="4">
    <source>
        <dbReference type="ARBA" id="ARBA00022679"/>
    </source>
</evidence>
<evidence type="ECO:0000256" key="5">
    <source>
        <dbReference type="ARBA" id="ARBA00022898"/>
    </source>
</evidence>
<dbReference type="GO" id="GO:0016212">
    <property type="term" value="F:kynurenine-oxoglutarate transaminase activity"/>
    <property type="evidence" value="ECO:0007669"/>
    <property type="project" value="TreeGrafter"/>
</dbReference>
<accession>A0A158M5Q6</accession>
<proteinExistence type="inferred from homology"/>
<keyword evidence="4 7" id="KW-0808">Transferase</keyword>
<evidence type="ECO:0000256" key="1">
    <source>
        <dbReference type="ARBA" id="ARBA00001933"/>
    </source>
</evidence>
<comment type="cofactor">
    <cofactor evidence="1">
        <name>pyridoxal 5'-phosphate</name>
        <dbReference type="ChEBI" id="CHEBI:597326"/>
    </cofactor>
</comment>
<dbReference type="PANTHER" id="PTHR43807:SF20">
    <property type="entry name" value="FI04487P"/>
    <property type="match status" value="1"/>
</dbReference>
<evidence type="ECO:0000313" key="7">
    <source>
        <dbReference type="EMBL" id="KAK95764.1"/>
    </source>
</evidence>
<dbReference type="Gene3D" id="3.40.640.10">
    <property type="entry name" value="Type I PLP-dependent aspartate aminotransferase-like (Major domain)"/>
    <property type="match status" value="1"/>
</dbReference>